<comment type="function">
    <text evidence="7">3'-5' exoribonuclease that releases 5'-nucleoside monophosphates and is involved in maturation of structured RNAs.</text>
</comment>
<comment type="caution">
    <text evidence="10">The sequence shown here is derived from an EMBL/GenBank/DDBJ whole genome shotgun (WGS) entry which is preliminary data.</text>
</comment>
<evidence type="ECO:0000313" key="11">
    <source>
        <dbReference type="Proteomes" id="UP001524547"/>
    </source>
</evidence>
<dbReference type="PROSITE" id="PS50126">
    <property type="entry name" value="S1"/>
    <property type="match status" value="1"/>
</dbReference>
<name>A0ABT1W1C6_9PROT</name>
<dbReference type="PROSITE" id="PS01175">
    <property type="entry name" value="RIBONUCLEASE_II"/>
    <property type="match status" value="1"/>
</dbReference>
<evidence type="ECO:0000256" key="1">
    <source>
        <dbReference type="ARBA" id="ARBA00001849"/>
    </source>
</evidence>
<keyword evidence="5 7" id="KW-0269">Exonuclease</keyword>
<dbReference type="EC" id="3.1.13.1" evidence="7"/>
<feature type="compositionally biased region" description="Pro residues" evidence="8">
    <location>
        <begin position="1"/>
        <end position="15"/>
    </location>
</feature>
<dbReference type="InterPro" id="IPR003029">
    <property type="entry name" value="S1_domain"/>
</dbReference>
<keyword evidence="11" id="KW-1185">Reference proteome</keyword>
<comment type="catalytic activity">
    <reaction evidence="1 7">
        <text>Exonucleolytic cleavage in the 3'- to 5'-direction to yield nucleoside 5'-phosphates.</text>
        <dbReference type="EC" id="3.1.13.1"/>
    </reaction>
</comment>
<dbReference type="SMART" id="SM00955">
    <property type="entry name" value="RNB"/>
    <property type="match status" value="1"/>
</dbReference>
<feature type="compositionally biased region" description="Low complexity" evidence="8">
    <location>
        <begin position="16"/>
        <end position="28"/>
    </location>
</feature>
<keyword evidence="2 7" id="KW-0963">Cytoplasm</keyword>
<dbReference type="InterPro" id="IPR001900">
    <property type="entry name" value="RNase_II/R"/>
</dbReference>
<sequence length="804" mass="85682">MSHRPGPTPTDPAHPPATAEAEPSSPHAPNDRRPGDLPAPGAGTEEAAAEPAAEPDALEPALPSRAAIRRFIQDSGGRVGRREIERAFGLGVAHRRALRQLLSALAAEGAVAPAGTRRFQASGRLPDATVVVVTGTDNNGDPIARPVDWRGDGPPPLVLMHPEPRGQAALAPGERVLARLRPLGGRKGAGPRFEGRTVRRLADAPPRLLGVFRPAAAPPPGQRQPEAGRLEPVDKRARAEWRVPAGEDAGAVENELVLAEPLPQDARYGLRPAKVVERLGPMGEARSVSLLCLHAHGIPQDFPPEALADAAAGGPVTPDRRTDLRAIPLVTIDGADARDFDDAVHAEPVAGGGFRLLVAIADVAHYVRPGSALDREALRRGNSVYFPDRVVPMLPEALSNGWCSLKPDEPRGCLFAEMRIGADGIKLEHRFGRGVMRSAARLTYEQAQSVADGAPLPDTPPLPDGLIEALFGAYRALADARARRGTLDLDLPERQVRIGADGKVASITPRARLDSHRLIEEFMVLANVAAAQELERLKRPLLFRVHAPPSEEKLDALRAVLGSLGIALKPSGELRPADLDRVLEQVRGTGVAPLVNECVLRSQSQAEYSPANIGHFGLALGEYAHFTSPIRRYADLVVHRALIAGLGLGPDGQRPEEAARLEDVGEQVTATERRAALAERDAVDRYIAAHLHDKIGARFPGRISGVTRFGVFVTLDETGATGLLPVSSLPDDSWMHLEPAQALVGRRTGARFTLADPITVVLADAAPVTGALLFAPEDATPPARTAPHARNRSRPAGPHRSRRA</sequence>
<dbReference type="Gene3D" id="2.40.50.140">
    <property type="entry name" value="Nucleic acid-binding proteins"/>
    <property type="match status" value="1"/>
</dbReference>
<keyword evidence="6 7" id="KW-0694">RNA-binding</keyword>
<evidence type="ECO:0000256" key="5">
    <source>
        <dbReference type="ARBA" id="ARBA00022839"/>
    </source>
</evidence>
<evidence type="ECO:0000259" key="9">
    <source>
        <dbReference type="PROSITE" id="PS50126"/>
    </source>
</evidence>
<feature type="compositionally biased region" description="Basic residues" evidence="8">
    <location>
        <begin position="787"/>
        <end position="804"/>
    </location>
</feature>
<evidence type="ECO:0000256" key="2">
    <source>
        <dbReference type="ARBA" id="ARBA00022490"/>
    </source>
</evidence>
<dbReference type="RefSeq" id="WP_422921157.1">
    <property type="nucleotide sequence ID" value="NZ_JAMZEJ010000011.1"/>
</dbReference>
<accession>A0ABT1W1C6</accession>
<dbReference type="InterPro" id="IPR011805">
    <property type="entry name" value="RNase_R"/>
</dbReference>
<dbReference type="NCBIfam" id="TIGR00358">
    <property type="entry name" value="3_prime_RNase"/>
    <property type="match status" value="1"/>
</dbReference>
<dbReference type="PANTHER" id="PTHR23355:SF9">
    <property type="entry name" value="DIS3-LIKE EXONUCLEASE 2"/>
    <property type="match status" value="1"/>
</dbReference>
<evidence type="ECO:0000313" key="10">
    <source>
        <dbReference type="EMBL" id="MCQ8242403.1"/>
    </source>
</evidence>
<evidence type="ECO:0000256" key="8">
    <source>
        <dbReference type="SAM" id="MobiDB-lite"/>
    </source>
</evidence>
<evidence type="ECO:0000256" key="6">
    <source>
        <dbReference type="ARBA" id="ARBA00022884"/>
    </source>
</evidence>
<dbReference type="CDD" id="cd04471">
    <property type="entry name" value="S1_RNase_R"/>
    <property type="match status" value="1"/>
</dbReference>
<feature type="region of interest" description="Disordered" evidence="8">
    <location>
        <begin position="1"/>
        <end position="61"/>
    </location>
</feature>
<keyword evidence="4 7" id="KW-0378">Hydrolase</keyword>
<keyword evidence="3 7" id="KW-0540">Nuclease</keyword>
<dbReference type="InterPro" id="IPR012340">
    <property type="entry name" value="NA-bd_OB-fold"/>
</dbReference>
<reference evidence="10 11" key="1">
    <citation type="submission" date="2022-06" db="EMBL/GenBank/DDBJ databases">
        <title>Rhizosaccharibacter gen. nov. sp. nov. KSS12, endophytic bacteria isolated from sugarcane.</title>
        <authorList>
            <person name="Pitiwittayakul N."/>
        </authorList>
    </citation>
    <scope>NUCLEOTIDE SEQUENCE [LARGE SCALE GENOMIC DNA]</scope>
    <source>
        <strain evidence="10 11">KSS12</strain>
    </source>
</reference>
<feature type="region of interest" description="Disordered" evidence="8">
    <location>
        <begin position="776"/>
        <end position="804"/>
    </location>
</feature>
<dbReference type="Pfam" id="PF00575">
    <property type="entry name" value="S1"/>
    <property type="match status" value="1"/>
</dbReference>
<dbReference type="InterPro" id="IPR050180">
    <property type="entry name" value="RNR_Ribonuclease"/>
</dbReference>
<dbReference type="SUPFAM" id="SSF50249">
    <property type="entry name" value="Nucleic acid-binding proteins"/>
    <property type="match status" value="2"/>
</dbReference>
<dbReference type="InterPro" id="IPR004476">
    <property type="entry name" value="RNase_II/RNase_R"/>
</dbReference>
<evidence type="ECO:0000256" key="3">
    <source>
        <dbReference type="ARBA" id="ARBA00022722"/>
    </source>
</evidence>
<dbReference type="EMBL" id="JAMZEJ010000011">
    <property type="protein sequence ID" value="MCQ8242403.1"/>
    <property type="molecule type" value="Genomic_DNA"/>
</dbReference>
<dbReference type="SMART" id="SM00316">
    <property type="entry name" value="S1"/>
    <property type="match status" value="1"/>
</dbReference>
<protein>
    <recommendedName>
        <fullName evidence="7">Ribonuclease R</fullName>
        <shortName evidence="7">RNase R</shortName>
        <ecNumber evidence="7">3.1.13.1</ecNumber>
    </recommendedName>
</protein>
<comment type="similarity">
    <text evidence="7">Belongs to the RNR ribonuclease family. RNase R subfamily.</text>
</comment>
<evidence type="ECO:0000256" key="7">
    <source>
        <dbReference type="HAMAP-Rule" id="MF_01895"/>
    </source>
</evidence>
<feature type="region of interest" description="Disordered" evidence="8">
    <location>
        <begin position="211"/>
        <end position="233"/>
    </location>
</feature>
<organism evidence="10 11">
    <name type="scientific">Rhizosaccharibacter radicis</name>
    <dbReference type="NCBI Taxonomy" id="2782605"/>
    <lineage>
        <taxon>Bacteria</taxon>
        <taxon>Pseudomonadati</taxon>
        <taxon>Pseudomonadota</taxon>
        <taxon>Alphaproteobacteria</taxon>
        <taxon>Acetobacterales</taxon>
        <taxon>Acetobacteraceae</taxon>
        <taxon>Rhizosaccharibacter</taxon>
    </lineage>
</organism>
<proteinExistence type="inferred from homology"/>
<dbReference type="Pfam" id="PF17876">
    <property type="entry name" value="CSD2"/>
    <property type="match status" value="1"/>
</dbReference>
<feature type="domain" description="S1 motif" evidence="9">
    <location>
        <begin position="696"/>
        <end position="777"/>
    </location>
</feature>
<feature type="compositionally biased region" description="Low complexity" evidence="8">
    <location>
        <begin position="38"/>
        <end position="61"/>
    </location>
</feature>
<comment type="subcellular location">
    <subcellularLocation>
        <location evidence="7">Cytoplasm</location>
    </subcellularLocation>
</comment>
<dbReference type="Proteomes" id="UP001524547">
    <property type="component" value="Unassembled WGS sequence"/>
</dbReference>
<dbReference type="HAMAP" id="MF_01895">
    <property type="entry name" value="RNase_R"/>
    <property type="match status" value="1"/>
</dbReference>
<dbReference type="NCBIfam" id="TIGR02063">
    <property type="entry name" value="RNase_R"/>
    <property type="match status" value="1"/>
</dbReference>
<evidence type="ECO:0000256" key="4">
    <source>
        <dbReference type="ARBA" id="ARBA00022801"/>
    </source>
</evidence>
<gene>
    <name evidence="7 10" type="primary">rnr</name>
    <name evidence="10" type="ORF">NFI88_16340</name>
</gene>
<dbReference type="PANTHER" id="PTHR23355">
    <property type="entry name" value="RIBONUCLEASE"/>
    <property type="match status" value="1"/>
</dbReference>
<dbReference type="InterPro" id="IPR040476">
    <property type="entry name" value="CSD2"/>
</dbReference>
<dbReference type="Pfam" id="PF00773">
    <property type="entry name" value="RNB"/>
    <property type="match status" value="1"/>
</dbReference>
<dbReference type="InterPro" id="IPR022966">
    <property type="entry name" value="RNase_II/R_CS"/>
</dbReference>